<evidence type="ECO:0000256" key="6">
    <source>
        <dbReference type="RuleBase" id="RU369086"/>
    </source>
</evidence>
<evidence type="ECO:0000313" key="9">
    <source>
        <dbReference type="EMBL" id="KAK3675420.1"/>
    </source>
</evidence>
<comment type="function">
    <text evidence="6">DNA-dependent RNA polymerase which catalyzes the transcription of DNA into RNA using the four ribonucleoside triphosphates as substrates.</text>
</comment>
<dbReference type="InterPro" id="IPR036898">
    <property type="entry name" value="RNA_pol_Rpb7-like_N_sf"/>
</dbReference>
<dbReference type="PANTHER" id="PTHR12709">
    <property type="entry name" value="DNA-DIRECTED RNA POLYMERASE II, III"/>
    <property type="match status" value="1"/>
</dbReference>
<accession>A0AAE0WP65</accession>
<dbReference type="GeneID" id="89965349"/>
<dbReference type="SUPFAM" id="SSF88798">
    <property type="entry name" value="N-terminal, heterodimerisation domain of RBP7 (RpoE)"/>
    <property type="match status" value="1"/>
</dbReference>
<evidence type="ECO:0000256" key="5">
    <source>
        <dbReference type="ARBA" id="ARBA00023242"/>
    </source>
</evidence>
<dbReference type="CDD" id="cd04330">
    <property type="entry name" value="RNAP_III_Rpc25_N"/>
    <property type="match status" value="1"/>
</dbReference>
<organism evidence="9 10">
    <name type="scientific">Recurvomyces mirabilis</name>
    <dbReference type="NCBI Taxonomy" id="574656"/>
    <lineage>
        <taxon>Eukaryota</taxon>
        <taxon>Fungi</taxon>
        <taxon>Dikarya</taxon>
        <taxon>Ascomycota</taxon>
        <taxon>Pezizomycotina</taxon>
        <taxon>Dothideomycetes</taxon>
        <taxon>Dothideomycetidae</taxon>
        <taxon>Mycosphaerellales</taxon>
        <taxon>Teratosphaeriaceae</taxon>
        <taxon>Recurvomyces</taxon>
    </lineage>
</organism>
<dbReference type="EMBL" id="JAUTXT010000014">
    <property type="protein sequence ID" value="KAK3675420.1"/>
    <property type="molecule type" value="Genomic_DNA"/>
</dbReference>
<sequence>MYTLVTVADVVQIQPSDFEKPSLRAIEDFINEKYADKVIHKIGLCVGFHSLISASEGLIGHGTGIVNVNVDFKLIVFRPFKGEIIRAIISHSNATGIFMSMDFFETIAIPPEFFFDPSKWQDDGSGNKIWVWNSDENTELYFDKAEKCLIRVEQEHWKDLSPDMKGSANFESMERDSHGMRVSPYKILGSMLMSGLGPDLWWIGEDTAPDPIASRIVNGEDEDVDMA</sequence>
<dbReference type="FunFam" id="3.30.1490.120:FF:000001">
    <property type="entry name" value="DNA-directed RNA polymerase II subunit RPB7"/>
    <property type="match status" value="1"/>
</dbReference>
<evidence type="ECO:0000259" key="7">
    <source>
        <dbReference type="Pfam" id="PF03876"/>
    </source>
</evidence>
<dbReference type="AlphaFoldDB" id="A0AAE0WP65"/>
<keyword evidence="4 6" id="KW-0804">Transcription</keyword>
<dbReference type="Pfam" id="PF08292">
    <property type="entry name" value="RNA_pol_Rbc25"/>
    <property type="match status" value="1"/>
</dbReference>
<dbReference type="GO" id="GO:0006384">
    <property type="term" value="P:transcription initiation at RNA polymerase III promoter"/>
    <property type="evidence" value="ECO:0007669"/>
    <property type="project" value="TreeGrafter"/>
</dbReference>
<proteinExistence type="inferred from homology"/>
<comment type="similarity">
    <text evidence="2">Belongs to the eukaryotic RPB7/RPC8 RNA polymerase subunit family.</text>
</comment>
<evidence type="ECO:0000256" key="1">
    <source>
        <dbReference type="ARBA" id="ARBA00004123"/>
    </source>
</evidence>
<keyword evidence="10" id="KW-1185">Reference proteome</keyword>
<dbReference type="InterPro" id="IPR012340">
    <property type="entry name" value="NA-bd_OB-fold"/>
</dbReference>
<dbReference type="InterPro" id="IPR005576">
    <property type="entry name" value="Rpb7-like_N"/>
</dbReference>
<protein>
    <recommendedName>
        <fullName evidence="6">DNA-directed RNA polymerase subunit</fullName>
    </recommendedName>
</protein>
<dbReference type="Gene3D" id="2.40.50.140">
    <property type="entry name" value="Nucleic acid-binding proteins"/>
    <property type="match status" value="1"/>
</dbReference>
<dbReference type="RefSeq" id="XP_064691831.1">
    <property type="nucleotide sequence ID" value="XM_064840800.1"/>
</dbReference>
<dbReference type="Pfam" id="PF03876">
    <property type="entry name" value="SHS2_Rpb7-N"/>
    <property type="match status" value="1"/>
</dbReference>
<dbReference type="GO" id="GO:0055029">
    <property type="term" value="C:nuclear DNA-directed RNA polymerase complex"/>
    <property type="evidence" value="ECO:0007669"/>
    <property type="project" value="UniProtKB-ARBA"/>
</dbReference>
<comment type="subcellular location">
    <subcellularLocation>
        <location evidence="1 6">Nucleus</location>
    </subcellularLocation>
</comment>
<dbReference type="Gene3D" id="3.30.1490.120">
    <property type="entry name" value="RNA polymerase Rpb7-like, N-terminal domain"/>
    <property type="match status" value="1"/>
</dbReference>
<dbReference type="GO" id="GO:0005666">
    <property type="term" value="C:RNA polymerase III complex"/>
    <property type="evidence" value="ECO:0007669"/>
    <property type="project" value="TreeGrafter"/>
</dbReference>
<name>A0AAE0WP65_9PEZI</name>
<dbReference type="Proteomes" id="UP001274830">
    <property type="component" value="Unassembled WGS sequence"/>
</dbReference>
<dbReference type="SUPFAM" id="SSF50249">
    <property type="entry name" value="Nucleic acid-binding proteins"/>
    <property type="match status" value="1"/>
</dbReference>
<evidence type="ECO:0000313" key="10">
    <source>
        <dbReference type="Proteomes" id="UP001274830"/>
    </source>
</evidence>
<evidence type="ECO:0000256" key="3">
    <source>
        <dbReference type="ARBA" id="ARBA00022478"/>
    </source>
</evidence>
<evidence type="ECO:0000256" key="4">
    <source>
        <dbReference type="ARBA" id="ARBA00023163"/>
    </source>
</evidence>
<comment type="caution">
    <text evidence="9">The sequence shown here is derived from an EMBL/GenBank/DDBJ whole genome shotgun (WGS) entry which is preliminary data.</text>
</comment>
<dbReference type="InterPro" id="IPR013238">
    <property type="entry name" value="RNA_pol_III_Rbc25"/>
</dbReference>
<evidence type="ECO:0000259" key="8">
    <source>
        <dbReference type="Pfam" id="PF08292"/>
    </source>
</evidence>
<reference evidence="9" key="1">
    <citation type="submission" date="2023-07" db="EMBL/GenBank/DDBJ databases">
        <title>Black Yeasts Isolated from many extreme environments.</title>
        <authorList>
            <person name="Coleine C."/>
            <person name="Stajich J.E."/>
            <person name="Selbmann L."/>
        </authorList>
    </citation>
    <scope>NUCLEOTIDE SEQUENCE</scope>
    <source>
        <strain evidence="9">CCFEE 5485</strain>
    </source>
</reference>
<feature type="domain" description="RNA polymerase III subunit Rpc25" evidence="8">
    <location>
        <begin position="83"/>
        <end position="202"/>
    </location>
</feature>
<keyword evidence="3 6" id="KW-0240">DNA-directed RNA polymerase</keyword>
<dbReference type="InterPro" id="IPR045113">
    <property type="entry name" value="Rpb7-like"/>
</dbReference>
<evidence type="ECO:0000256" key="2">
    <source>
        <dbReference type="ARBA" id="ARBA00009307"/>
    </source>
</evidence>
<dbReference type="PANTHER" id="PTHR12709:SF1">
    <property type="entry name" value="DNA-DIRECTED RNA POLYMERASE III SUBUNIT RPC8"/>
    <property type="match status" value="1"/>
</dbReference>
<gene>
    <name evidence="9" type="primary">rpc25</name>
    <name evidence="9" type="ORF">LTR78_004503</name>
</gene>
<feature type="domain" description="RNA polymerase Rpb7-like N-terminal" evidence="7">
    <location>
        <begin position="9"/>
        <end position="64"/>
    </location>
</feature>
<keyword evidence="5 6" id="KW-0539">Nucleus</keyword>